<name>B9ER77_PROMM</name>
<keyword evidence="1" id="KW-0812">Transmembrane</keyword>
<protein>
    <submittedName>
        <fullName evidence="2">Uncharacterized protein</fullName>
    </submittedName>
</protein>
<dbReference type="HOGENOM" id="CLU_3275079_0_0_3"/>
<evidence type="ECO:0000313" key="2">
    <source>
        <dbReference type="EMBL" id="CAX32126.1"/>
    </source>
</evidence>
<keyword evidence="1" id="KW-0472">Membrane</keyword>
<keyword evidence="3" id="KW-1185">Reference proteome</keyword>
<dbReference type="AlphaFoldDB" id="B9ER77"/>
<proteinExistence type="predicted"/>
<evidence type="ECO:0000313" key="3">
    <source>
        <dbReference type="Proteomes" id="UP000001423"/>
    </source>
</evidence>
<dbReference type="Proteomes" id="UP000001423">
    <property type="component" value="Chromosome"/>
</dbReference>
<dbReference type="eggNOG" id="ENOG5031UA3">
    <property type="taxonomic scope" value="Bacteria"/>
</dbReference>
<dbReference type="KEGG" id="pmt:PMT_2607"/>
<dbReference type="EMBL" id="BX548175">
    <property type="protein sequence ID" value="CAX32126.1"/>
    <property type="molecule type" value="Genomic_DNA"/>
</dbReference>
<sequence>MHFLNEAGGPSTLTIAAVVLAMLTSSWLFGALITLLTKSKK</sequence>
<keyword evidence="1" id="KW-1133">Transmembrane helix</keyword>
<evidence type="ECO:0000256" key="1">
    <source>
        <dbReference type="SAM" id="Phobius"/>
    </source>
</evidence>
<organism evidence="2 3">
    <name type="scientific">Prochlorococcus marinus (strain MIT 9313)</name>
    <dbReference type="NCBI Taxonomy" id="74547"/>
    <lineage>
        <taxon>Bacteria</taxon>
        <taxon>Bacillati</taxon>
        <taxon>Cyanobacteriota</taxon>
        <taxon>Cyanophyceae</taxon>
        <taxon>Synechococcales</taxon>
        <taxon>Prochlorococcaceae</taxon>
        <taxon>Prochlorococcus</taxon>
    </lineage>
</organism>
<reference evidence="2 3" key="1">
    <citation type="journal article" date="2003" name="Nature">
        <title>Genome divergence in two Prochlorococcus ecotypes reflects oceanic niche differentiation.</title>
        <authorList>
            <person name="Rocap G."/>
            <person name="Larimer F.W."/>
            <person name="Lamerdin J.E."/>
            <person name="Malfatti S."/>
            <person name="Chain P."/>
            <person name="Ahlgren N.A."/>
            <person name="Arellano A."/>
            <person name="Coleman M."/>
            <person name="Hauser L."/>
            <person name="Hess W.R."/>
            <person name="Johnson Z.I."/>
            <person name="Land M.L."/>
            <person name="Lindell D."/>
            <person name="Post A.F."/>
            <person name="Regala W."/>
            <person name="Shah M."/>
            <person name="Shaw S.L."/>
            <person name="Steglich C."/>
            <person name="Sullivan M.B."/>
            <person name="Ting C.S."/>
            <person name="Tolonen A."/>
            <person name="Webb E.A."/>
            <person name="Zinser E.R."/>
            <person name="Chisholm S.W."/>
        </authorList>
    </citation>
    <scope>NUCLEOTIDE SEQUENCE [LARGE SCALE GENOMIC DNA]</scope>
    <source>
        <strain evidence="3">MIT 9313</strain>
    </source>
</reference>
<feature type="transmembrane region" description="Helical" evidence="1">
    <location>
        <begin position="12"/>
        <end position="36"/>
    </location>
</feature>
<gene>
    <name evidence="2" type="ordered locus">PMT_2607</name>
</gene>
<accession>B9ER77</accession>